<evidence type="ECO:0000256" key="1">
    <source>
        <dbReference type="PROSITE-ProRule" id="PRU00042"/>
    </source>
</evidence>
<evidence type="ECO:0000259" key="4">
    <source>
        <dbReference type="PROSITE" id="PS50878"/>
    </source>
</evidence>
<keyword evidence="1" id="KW-0479">Metal-binding</keyword>
<dbReference type="PROSITE" id="PS50157">
    <property type="entry name" value="ZINC_FINGER_C2H2_2"/>
    <property type="match status" value="1"/>
</dbReference>
<feature type="compositionally biased region" description="Polar residues" evidence="2">
    <location>
        <begin position="451"/>
        <end position="461"/>
    </location>
</feature>
<dbReference type="InterPro" id="IPR013087">
    <property type="entry name" value="Znf_C2H2_type"/>
</dbReference>
<dbReference type="InterPro" id="IPR043502">
    <property type="entry name" value="DNA/RNA_pol_sf"/>
</dbReference>
<dbReference type="OrthoDB" id="407509at2759"/>
<evidence type="ECO:0000313" key="5">
    <source>
        <dbReference type="EMBL" id="GFT14083.1"/>
    </source>
</evidence>
<dbReference type="PROSITE" id="PS50878">
    <property type="entry name" value="RT_POL"/>
    <property type="match status" value="1"/>
</dbReference>
<evidence type="ECO:0000259" key="3">
    <source>
        <dbReference type="PROSITE" id="PS50157"/>
    </source>
</evidence>
<accession>A0A8X6TIQ4</accession>
<comment type="caution">
    <text evidence="5">The sequence shown here is derived from an EMBL/GenBank/DDBJ whole genome shotgun (WGS) entry which is preliminary data.</text>
</comment>
<protein>
    <submittedName>
        <fullName evidence="5">Retrovirus-related Pol polyprotein from type-2 retrotransposable element R2DM</fullName>
    </submittedName>
</protein>
<dbReference type="GO" id="GO:0071897">
    <property type="term" value="P:DNA biosynthetic process"/>
    <property type="evidence" value="ECO:0007669"/>
    <property type="project" value="UniProtKB-ARBA"/>
</dbReference>
<dbReference type="PROSITE" id="PS00028">
    <property type="entry name" value="ZINC_FINGER_C2H2_1"/>
    <property type="match status" value="2"/>
</dbReference>
<organism evidence="5 6">
    <name type="scientific">Nephila pilipes</name>
    <name type="common">Giant wood spider</name>
    <name type="synonym">Nephila maculata</name>
    <dbReference type="NCBI Taxonomy" id="299642"/>
    <lineage>
        <taxon>Eukaryota</taxon>
        <taxon>Metazoa</taxon>
        <taxon>Ecdysozoa</taxon>
        <taxon>Arthropoda</taxon>
        <taxon>Chelicerata</taxon>
        <taxon>Arachnida</taxon>
        <taxon>Araneae</taxon>
        <taxon>Araneomorphae</taxon>
        <taxon>Entelegynae</taxon>
        <taxon>Araneoidea</taxon>
        <taxon>Nephilidae</taxon>
        <taxon>Nephila</taxon>
    </lineage>
</organism>
<feature type="region of interest" description="Disordered" evidence="2">
    <location>
        <begin position="434"/>
        <end position="461"/>
    </location>
</feature>
<dbReference type="Gene3D" id="3.30.70.270">
    <property type="match status" value="1"/>
</dbReference>
<evidence type="ECO:0000313" key="6">
    <source>
        <dbReference type="Proteomes" id="UP000887013"/>
    </source>
</evidence>
<dbReference type="InterPro" id="IPR043128">
    <property type="entry name" value="Rev_trsase/Diguanyl_cyclase"/>
</dbReference>
<dbReference type="InterPro" id="IPR000477">
    <property type="entry name" value="RT_dom"/>
</dbReference>
<dbReference type="AlphaFoldDB" id="A0A8X6TIQ4"/>
<dbReference type="CDD" id="cd01650">
    <property type="entry name" value="RT_nLTR_like"/>
    <property type="match status" value="1"/>
</dbReference>
<feature type="region of interest" description="Disordered" evidence="2">
    <location>
        <begin position="1"/>
        <end position="37"/>
    </location>
</feature>
<dbReference type="GO" id="GO:0008270">
    <property type="term" value="F:zinc ion binding"/>
    <property type="evidence" value="ECO:0007669"/>
    <property type="project" value="UniProtKB-KW"/>
</dbReference>
<reference evidence="5" key="1">
    <citation type="submission" date="2020-08" db="EMBL/GenBank/DDBJ databases">
        <title>Multicomponent nature underlies the extraordinary mechanical properties of spider dragline silk.</title>
        <authorList>
            <person name="Kono N."/>
            <person name="Nakamura H."/>
            <person name="Mori M."/>
            <person name="Yoshida Y."/>
            <person name="Ohtoshi R."/>
            <person name="Malay A.D."/>
            <person name="Moran D.A.P."/>
            <person name="Tomita M."/>
            <person name="Numata K."/>
            <person name="Arakawa K."/>
        </authorList>
    </citation>
    <scope>NUCLEOTIDE SEQUENCE</scope>
</reference>
<dbReference type="SMART" id="SM00355">
    <property type="entry name" value="ZnF_C2H2"/>
    <property type="match status" value="4"/>
</dbReference>
<sequence length="1051" mass="116895">MNNPSQVGSTSKPHQSDSTKTSSSKESSILPQSCQPSSASFVNLQDDLAVSSDSSIKQDSPNILDMILSPQSNNLDPLNAMSFNKIRSLPLKFLKEKFPELLIFQNSSSSPEITELSQQLKSPVTGPPTFTSFTKPKYSTVAKRNLFKCNYCSKQFYSEIGLSSHLIKHHNVKEKRQTNNRISSSTNLPNTINTSSCFSSLQIKPPSPEAFTEKIIKKGVLRCKYCEKPYKIKRGLTLHLQHVHEEPPRKIPFKLFPKISRPICRTCFQEIEEGLSLSDHCKLLHNLEITSDIKEVFSEISTVPPTLPSHPSSSPRKVSCHDDSKEENFIIKVKRNNSQEPPPNSLEDFAIKKDIVTKNSSPPLPKPSSKQCPHCPFTAIKKAVFSSIFITTMERVVNYSTAGPSVSFTSSSQDNTQCPLCDMKMKTAKGLRDNAPLNSSSNLHPPVSPTRIPTTSSLPDEQQSTKAIVPNARDIDFLGSSASLVGSTLKYTFPLEETLKCPVSKCLHSFHTRKWFTTNTSLKKHLTIYHKLQISSVEHWCSLCKTRLKTRPALHPCLKGSLTVPAMNSTSPTWVLLETFRLPPPLPPFQDILEPATSSYNPNEAVPFDKIEAEEPQLLATFDEPLDALLEDGVDNKMALLEILLQDITKVIQDKFHLKTSAQFSNRNASKPFVSGSARILKASLANDAQAVQKAYAWKRRKCIRDLVNPNSLKCNLSPNDIHSYFSKIWDDCQEHSIPNFGSPPDLPPNIENFITDMVKESLHSAENTAPGPDGISYKHWREVDPSGVILCKIFNLCLPLRQIPDTWKTSLTILIHKKGPTEDLANWRPISLSNTICKLFTKCLTRKLSDWCSSNNCLSPNQKGFLPFDGVLEHNFIIAQHLESATGRKKDSLACWLDISNAFGSIHHDVLLAALSAIGADSDFVALVKNMYSDSSSSIICNESNTEPIPCRRGVKQGCPLSGLLFNIAIDNLLRNVQGDYDNKKILAFADDLVVLAESPEELQDLLGMTMRLLESLHLQPNPGKCAFLHLSGITPVVLARQDSLSMECQ</sequence>
<keyword evidence="6" id="KW-1185">Reference proteome</keyword>
<feature type="domain" description="Reverse transcriptase" evidence="4">
    <location>
        <begin position="797"/>
        <end position="1051"/>
    </location>
</feature>
<dbReference type="SUPFAM" id="SSF56672">
    <property type="entry name" value="DNA/RNA polymerases"/>
    <property type="match status" value="1"/>
</dbReference>
<keyword evidence="1" id="KW-0862">Zinc</keyword>
<dbReference type="Pfam" id="PF00078">
    <property type="entry name" value="RVT_1"/>
    <property type="match status" value="1"/>
</dbReference>
<name>A0A8X6TIQ4_NEPPI</name>
<gene>
    <name evidence="5" type="primary">pol</name>
    <name evidence="5" type="ORF">NPIL_601851</name>
</gene>
<evidence type="ECO:0000256" key="2">
    <source>
        <dbReference type="SAM" id="MobiDB-lite"/>
    </source>
</evidence>
<dbReference type="PANTHER" id="PTHR19446">
    <property type="entry name" value="REVERSE TRANSCRIPTASES"/>
    <property type="match status" value="1"/>
</dbReference>
<feature type="domain" description="C2H2-type" evidence="3">
    <location>
        <begin position="147"/>
        <end position="174"/>
    </location>
</feature>
<keyword evidence="1" id="KW-0863">Zinc-finger</keyword>
<proteinExistence type="predicted"/>
<feature type="compositionally biased region" description="Low complexity" evidence="2">
    <location>
        <begin position="16"/>
        <end position="28"/>
    </location>
</feature>
<feature type="compositionally biased region" description="Polar residues" evidence="2">
    <location>
        <begin position="1"/>
        <end position="13"/>
    </location>
</feature>
<dbReference type="Proteomes" id="UP000887013">
    <property type="component" value="Unassembled WGS sequence"/>
</dbReference>
<dbReference type="EMBL" id="BMAW01009498">
    <property type="protein sequence ID" value="GFT14083.1"/>
    <property type="molecule type" value="Genomic_DNA"/>
</dbReference>